<evidence type="ECO:0000259" key="4">
    <source>
        <dbReference type="Pfam" id="PF20769"/>
    </source>
</evidence>
<dbReference type="GO" id="GO:0009847">
    <property type="term" value="P:spore germination"/>
    <property type="evidence" value="ECO:0007669"/>
    <property type="project" value="InterPro"/>
</dbReference>
<dbReference type="InterPro" id="IPR014239">
    <property type="entry name" value="YpeB_PepSY1-2"/>
</dbReference>
<keyword evidence="6" id="KW-1185">Reference proteome</keyword>
<feature type="domain" description="Sporulation protein YpeB N-terminal" evidence="4">
    <location>
        <begin position="27"/>
        <end position="162"/>
    </location>
</feature>
<feature type="transmembrane region" description="Helical" evidence="1">
    <location>
        <begin position="5"/>
        <end position="22"/>
    </location>
</feature>
<gene>
    <name evidence="5" type="primary">ypeB</name>
    <name evidence="5" type="ORF">D0466_06680</name>
</gene>
<dbReference type="OrthoDB" id="2372097at2"/>
<dbReference type="InterPro" id="IPR048402">
    <property type="entry name" value="YpeB_N"/>
</dbReference>
<accession>A0A372LHK3</accession>
<keyword evidence="1" id="KW-1133">Transmembrane helix</keyword>
<dbReference type="RefSeq" id="WP_117321733.1">
    <property type="nucleotide sequence ID" value="NZ_QVTD01000003.1"/>
</dbReference>
<comment type="caution">
    <text evidence="5">The sequence shown here is derived from an EMBL/GenBank/DDBJ whole genome shotgun (WGS) entry which is preliminary data.</text>
</comment>
<evidence type="ECO:0000256" key="1">
    <source>
        <dbReference type="SAM" id="Phobius"/>
    </source>
</evidence>
<sequence>MIRNILVGVLAVALIGTGYWGYQEHQEKNAVLINAENNYQRAFHDLSYQMDVLHDEIGNTLAMNSRNSLSPALTDVWRITSEAQLDVGQLPLTLMPFNKTEELLSDIGDFSYRTAVRDLEKEPLNDKEYKRLQSLYKESGEVQDELRKVQYLVIKNNLRWMDVETALANNDENADNTIVDGFKTVEKTVKGYSETSNLDPNFSSRQQKEDNFKNIKGKKISKQDAVAKARQYANMSGSPKARVEESGKGSEFGFYSVSLTDPKTKNEVNMDITKKGGYPIWYINTRDVNRSRIDLNTASNKALAFLKTNDFDSLDLYESAQYDNIGLFNFVTSVEGVRVYADSVKVKVALDDGSIIGFSADEFLKSHKIREIGKASVTMEQARAKINPNVKVMEERKALIENDLGEEVLCYEFLGTIGEDTYRIFINANTSQEEKVEKLKNSEPVYENIV</sequence>
<reference evidence="5 6" key="1">
    <citation type="submission" date="2018-08" db="EMBL/GenBank/DDBJ databases">
        <title>Bacillus chawlae sp. nov., Bacillus glennii sp. nov., and Bacillus saganii sp. nov. Isolated from the Vehicle Assembly Building at Kennedy Space Center where the Viking Spacecraft were Assembled.</title>
        <authorList>
            <person name="Seuylemezian A."/>
            <person name="Vaishampayan P."/>
        </authorList>
    </citation>
    <scope>NUCLEOTIDE SEQUENCE [LARGE SCALE GENOMIC DNA]</scope>
    <source>
        <strain evidence="5 6">V44-8</strain>
    </source>
</reference>
<evidence type="ECO:0000313" key="6">
    <source>
        <dbReference type="Proteomes" id="UP000262939"/>
    </source>
</evidence>
<dbReference type="Pfam" id="PF20769">
    <property type="entry name" value="YPEB_N"/>
    <property type="match status" value="1"/>
</dbReference>
<feature type="domain" description="PepSY" evidence="2">
    <location>
        <begin position="377"/>
        <end position="430"/>
    </location>
</feature>
<dbReference type="Pfam" id="PF14620">
    <property type="entry name" value="YPEB_PepSY1-2"/>
    <property type="match status" value="1"/>
</dbReference>
<keyword evidence="1" id="KW-0472">Membrane</keyword>
<feature type="domain" description="Sporulation protein YpeB PepSY1 and PepSY2" evidence="3">
    <location>
        <begin position="180"/>
        <end position="372"/>
    </location>
</feature>
<dbReference type="Pfam" id="PF03413">
    <property type="entry name" value="PepSY"/>
    <property type="match status" value="1"/>
</dbReference>
<keyword evidence="1" id="KW-0812">Transmembrane</keyword>
<organism evidence="5 6">
    <name type="scientific">Peribacillus glennii</name>
    <dbReference type="NCBI Taxonomy" id="2303991"/>
    <lineage>
        <taxon>Bacteria</taxon>
        <taxon>Bacillati</taxon>
        <taxon>Bacillota</taxon>
        <taxon>Bacilli</taxon>
        <taxon>Bacillales</taxon>
        <taxon>Bacillaceae</taxon>
        <taxon>Peribacillus</taxon>
    </lineage>
</organism>
<dbReference type="NCBIfam" id="TIGR02889">
    <property type="entry name" value="spore_YpeB"/>
    <property type="match status" value="1"/>
</dbReference>
<dbReference type="Proteomes" id="UP000262939">
    <property type="component" value="Unassembled WGS sequence"/>
</dbReference>
<dbReference type="EMBL" id="QVTD01000003">
    <property type="protein sequence ID" value="RFU65559.1"/>
    <property type="molecule type" value="Genomic_DNA"/>
</dbReference>
<protein>
    <submittedName>
        <fullName evidence="5">Germination protein YpeB</fullName>
    </submittedName>
</protein>
<evidence type="ECO:0000313" key="5">
    <source>
        <dbReference type="EMBL" id="RFU65559.1"/>
    </source>
</evidence>
<name>A0A372LHK3_9BACI</name>
<evidence type="ECO:0000259" key="3">
    <source>
        <dbReference type="Pfam" id="PF14620"/>
    </source>
</evidence>
<dbReference type="AlphaFoldDB" id="A0A372LHK3"/>
<evidence type="ECO:0000259" key="2">
    <source>
        <dbReference type="Pfam" id="PF03413"/>
    </source>
</evidence>
<dbReference type="InterPro" id="IPR025711">
    <property type="entry name" value="PepSY"/>
</dbReference>
<proteinExistence type="predicted"/>